<evidence type="ECO:0000313" key="6">
    <source>
        <dbReference type="EMBL" id="MFC6379962.1"/>
    </source>
</evidence>
<organism evidence="6 7">
    <name type="scientific">Psychrobacter glacincola</name>
    <dbReference type="NCBI Taxonomy" id="56810"/>
    <lineage>
        <taxon>Bacteria</taxon>
        <taxon>Pseudomonadati</taxon>
        <taxon>Pseudomonadota</taxon>
        <taxon>Gammaproteobacteria</taxon>
        <taxon>Moraxellales</taxon>
        <taxon>Moraxellaceae</taxon>
        <taxon>Psychrobacter</taxon>
    </lineage>
</organism>
<comment type="caution">
    <text evidence="6">The sequence shown here is derived from an EMBL/GenBank/DDBJ whole genome shotgun (WGS) entry which is preliminary data.</text>
</comment>
<reference evidence="7" key="1">
    <citation type="journal article" date="2019" name="Int. J. Syst. Evol. Microbiol.">
        <title>The Global Catalogue of Microorganisms (GCM) 10K type strain sequencing project: providing services to taxonomists for standard genome sequencing and annotation.</title>
        <authorList>
            <consortium name="The Broad Institute Genomics Platform"/>
            <consortium name="The Broad Institute Genome Sequencing Center for Infectious Disease"/>
            <person name="Wu L."/>
            <person name="Ma J."/>
        </authorList>
    </citation>
    <scope>NUCLEOTIDE SEQUENCE [LARGE SCALE GENOMIC DNA]</scope>
    <source>
        <strain evidence="7">CCM 2050</strain>
    </source>
</reference>
<dbReference type="PRINTS" id="PR01607">
    <property type="entry name" value="APYRASEFAMLY"/>
</dbReference>
<keyword evidence="3" id="KW-0547">Nucleotide-binding</keyword>
<evidence type="ECO:0000256" key="1">
    <source>
        <dbReference type="ARBA" id="ARBA00006654"/>
    </source>
</evidence>
<gene>
    <name evidence="6" type="ORF">ACFP58_00500</name>
</gene>
<dbReference type="InterPro" id="IPR006179">
    <property type="entry name" value="5_nucleotidase/apyrase"/>
</dbReference>
<dbReference type="InterPro" id="IPR004843">
    <property type="entry name" value="Calcineurin-like_PHP"/>
</dbReference>
<dbReference type="Gene3D" id="3.90.780.10">
    <property type="entry name" value="5'-Nucleotidase, C-terminal domain"/>
    <property type="match status" value="1"/>
</dbReference>
<dbReference type="SUPFAM" id="SSF55816">
    <property type="entry name" value="5'-nucleotidase (syn. UDP-sugar hydrolase), C-terminal domain"/>
    <property type="match status" value="1"/>
</dbReference>
<evidence type="ECO:0000256" key="3">
    <source>
        <dbReference type="RuleBase" id="RU362119"/>
    </source>
</evidence>
<keyword evidence="7" id="KW-1185">Reference proteome</keyword>
<dbReference type="InterPro" id="IPR008334">
    <property type="entry name" value="5'-Nucleotdase_C"/>
</dbReference>
<feature type="domain" description="5'-Nucleotidase C-terminal" evidence="5">
    <location>
        <begin position="442"/>
        <end position="594"/>
    </location>
</feature>
<dbReference type="RefSeq" id="WP_201562656.1">
    <property type="nucleotide sequence ID" value="NZ_CAJGZK010000009.1"/>
</dbReference>
<evidence type="ECO:0000259" key="5">
    <source>
        <dbReference type="Pfam" id="PF02872"/>
    </source>
</evidence>
<dbReference type="PANTHER" id="PTHR11575:SF24">
    <property type="entry name" value="5'-NUCLEOTIDASE"/>
    <property type="match status" value="1"/>
</dbReference>
<dbReference type="SUPFAM" id="SSF56300">
    <property type="entry name" value="Metallo-dependent phosphatases"/>
    <property type="match status" value="1"/>
</dbReference>
<name>A0ABW1W562_9GAMM</name>
<dbReference type="Proteomes" id="UP001596264">
    <property type="component" value="Unassembled WGS sequence"/>
</dbReference>
<proteinExistence type="inferred from homology"/>
<dbReference type="PROSITE" id="PS00786">
    <property type="entry name" value="5_NUCLEOTIDASE_2"/>
    <property type="match status" value="1"/>
</dbReference>
<keyword evidence="3" id="KW-0378">Hydrolase</keyword>
<dbReference type="Pfam" id="PF00149">
    <property type="entry name" value="Metallophos"/>
    <property type="match status" value="1"/>
</dbReference>
<dbReference type="Gene3D" id="3.60.21.10">
    <property type="match status" value="1"/>
</dbReference>
<comment type="similarity">
    <text evidence="1 3">Belongs to the 5'-nucleotidase family.</text>
</comment>
<dbReference type="InterPro" id="IPR029052">
    <property type="entry name" value="Metallo-depent_PP-like"/>
</dbReference>
<evidence type="ECO:0000313" key="7">
    <source>
        <dbReference type="Proteomes" id="UP001596264"/>
    </source>
</evidence>
<feature type="domain" description="Calcineurin-like phosphoesterase" evidence="4">
    <location>
        <begin position="44"/>
        <end position="278"/>
    </location>
</feature>
<dbReference type="InterPro" id="IPR006146">
    <property type="entry name" value="5'-Nucleotdase_CS"/>
</dbReference>
<dbReference type="PANTHER" id="PTHR11575">
    <property type="entry name" value="5'-NUCLEOTIDASE-RELATED"/>
    <property type="match status" value="1"/>
</dbReference>
<protein>
    <submittedName>
        <fullName evidence="6">Bifunctional metallophosphatase/5'-nucleotidase</fullName>
    </submittedName>
</protein>
<dbReference type="Pfam" id="PF02872">
    <property type="entry name" value="5_nucleotid_C"/>
    <property type="match status" value="1"/>
</dbReference>
<evidence type="ECO:0000259" key="4">
    <source>
        <dbReference type="Pfam" id="PF00149"/>
    </source>
</evidence>
<keyword evidence="2" id="KW-0732">Signal</keyword>
<sequence>MNDFFAKTVLATGISAAMVLVAGCNDDDNNTSDSLSTFAPTSLTIAHINDHHSHLESEGEQSFFLDGVAYRAERGGFARLKTAFDDFESIYSDKNFLKLHAGDAITGTRYFSFYKGAADADMMNTICFDAFALGNHEFDESDEGLKRFLDRLHGTEGNPDGCKTPVLSANVKPAVGTPLAMSQVDDYIQPYTIKTTKEGVQVGIIGIDIKGKTQNSSRPLSTTEFLDETTTAQNYINELKNKGIEHIVLLTHYTYENDKKLATTLSGVDVIIGGDSHTLLGDFTRYGKTADDTFGAQGSYPTVLKNKDGKTVCVGQAWEYTKAIGLMDIGFDKHGDVTNCSGSAVIPVSQKFETYDETTAAFHALSDEGNQLVLQKLLAGKSDLLSKDLIIPYMEDPKSAAVLRSYTDLLDDNLSKNLGRAAESLCLVRVPGTTRAQDIAGCENTASSARGSDIAQIVASAFLDGALRADFALQNAGGVRTTIEAGDISYNDAYTLLPFGNTLVNLDISGKQVIDTLEDAIANHKDNEGSSGSHPYAAGLRWDLDMTQAKGRRVKAVEVRDRTTGIWSPIDLNQVYTMVTNDYIAEGRDGYTTLGPIFADKTKVEDTKLLYTQSFIDYVEKVGVIERPERSEYSHKTVITTEGNLLDP</sequence>
<dbReference type="InterPro" id="IPR036907">
    <property type="entry name" value="5'-Nucleotdase_C_sf"/>
</dbReference>
<accession>A0ABW1W562</accession>
<dbReference type="EMBL" id="JBHSTZ010000002">
    <property type="protein sequence ID" value="MFC6379962.1"/>
    <property type="molecule type" value="Genomic_DNA"/>
</dbReference>
<dbReference type="PROSITE" id="PS51257">
    <property type="entry name" value="PROKAR_LIPOPROTEIN"/>
    <property type="match status" value="1"/>
</dbReference>
<evidence type="ECO:0000256" key="2">
    <source>
        <dbReference type="ARBA" id="ARBA00022729"/>
    </source>
</evidence>